<proteinExistence type="predicted"/>
<protein>
    <submittedName>
        <fullName evidence="1">Aldehyde dehydrogenase family 2 member B7</fullName>
    </submittedName>
</protein>
<reference evidence="1" key="1">
    <citation type="submission" date="2018-02" db="EMBL/GenBank/DDBJ databases">
        <title>Rhizophora mucronata_Transcriptome.</title>
        <authorList>
            <person name="Meera S.P."/>
            <person name="Sreeshan A."/>
            <person name="Augustine A."/>
        </authorList>
    </citation>
    <scope>NUCLEOTIDE SEQUENCE</scope>
    <source>
        <tissue evidence="1">Leaf</tissue>
    </source>
</reference>
<organism evidence="1">
    <name type="scientific">Rhizophora mucronata</name>
    <name type="common">Asiatic mangrove</name>
    <dbReference type="NCBI Taxonomy" id="61149"/>
    <lineage>
        <taxon>Eukaryota</taxon>
        <taxon>Viridiplantae</taxon>
        <taxon>Streptophyta</taxon>
        <taxon>Embryophyta</taxon>
        <taxon>Tracheophyta</taxon>
        <taxon>Spermatophyta</taxon>
        <taxon>Magnoliopsida</taxon>
        <taxon>eudicotyledons</taxon>
        <taxon>Gunneridae</taxon>
        <taxon>Pentapetalae</taxon>
        <taxon>rosids</taxon>
        <taxon>fabids</taxon>
        <taxon>Malpighiales</taxon>
        <taxon>Rhizophoraceae</taxon>
        <taxon>Rhizophora</taxon>
    </lineage>
</organism>
<dbReference type="EMBL" id="GGEC01020640">
    <property type="protein sequence ID" value="MBX01124.1"/>
    <property type="molecule type" value="Transcribed_RNA"/>
</dbReference>
<sequence length="35" mass="4037">MAGKSCTCSWTIARNNIDNTFWKSSLMKQLDRIES</sequence>
<accession>A0A2P2K5W6</accession>
<name>A0A2P2K5W6_RHIMU</name>
<dbReference type="AlphaFoldDB" id="A0A2P2K5W6"/>
<evidence type="ECO:0000313" key="1">
    <source>
        <dbReference type="EMBL" id="MBX01124.1"/>
    </source>
</evidence>